<evidence type="ECO:0000256" key="1">
    <source>
        <dbReference type="SAM" id="MobiDB-lite"/>
    </source>
</evidence>
<accession>A0ABT7C4A0</accession>
<feature type="compositionally biased region" description="Gly residues" evidence="1">
    <location>
        <begin position="166"/>
        <end position="176"/>
    </location>
</feature>
<proteinExistence type="predicted"/>
<comment type="caution">
    <text evidence="3">The sequence shown here is derived from an EMBL/GenBank/DDBJ whole genome shotgun (WGS) entry which is preliminary data.</text>
</comment>
<sequence length="254" mass="26796">METGMTQNIAGRAGQAGDGPNRAGLGLYWAVKDSFVRYIRSARDGQIALADGAALVSSELTASRSSAESADGAAVQAEVQASENHSGTVREQFQFGLEQYDQQPDELRLAFRGAVQFKAHFGMLDVTLRNPRLLLRESSAELAIAVHRGDAAVTVGAVGAKDHGPEGGGSTAGGSGTERAQASGLVTWLHVAHVALPNPEDDGLTSTWRDAKTTLTEAGAYLFDDTYAVGEELAPLTLRVPSIIRAELRAGQHR</sequence>
<dbReference type="Pfam" id="PF04213">
    <property type="entry name" value="HtaA"/>
    <property type="match status" value="1"/>
</dbReference>
<protein>
    <recommendedName>
        <fullName evidence="2">Htaa domain-containing protein</fullName>
    </recommendedName>
</protein>
<reference evidence="3" key="1">
    <citation type="submission" date="2018-03" db="EMBL/GenBank/DDBJ databases">
        <authorList>
            <person name="Nunes O.C."/>
            <person name="Lopes A.R."/>
            <person name="Froufe H."/>
            <person name="Munoz-Merida A."/>
            <person name="Barroso C."/>
            <person name="Egas C."/>
        </authorList>
    </citation>
    <scope>NUCLEOTIDE SEQUENCE</scope>
    <source>
        <strain evidence="3">ON4</strain>
    </source>
</reference>
<name>A0ABT7C4A0_9MICO</name>
<gene>
    <name evidence="3" type="ORF">C7K25_01445</name>
</gene>
<keyword evidence="4" id="KW-1185">Reference proteome</keyword>
<evidence type="ECO:0000313" key="4">
    <source>
        <dbReference type="Proteomes" id="UP001170379"/>
    </source>
</evidence>
<evidence type="ECO:0000313" key="3">
    <source>
        <dbReference type="EMBL" id="MDJ1370045.1"/>
    </source>
</evidence>
<feature type="region of interest" description="Disordered" evidence="1">
    <location>
        <begin position="159"/>
        <end position="178"/>
    </location>
</feature>
<dbReference type="Proteomes" id="UP001170379">
    <property type="component" value="Unassembled WGS sequence"/>
</dbReference>
<organism evidence="3 4">
    <name type="scientific">Gulosibacter molinativorax</name>
    <dbReference type="NCBI Taxonomy" id="256821"/>
    <lineage>
        <taxon>Bacteria</taxon>
        <taxon>Bacillati</taxon>
        <taxon>Actinomycetota</taxon>
        <taxon>Actinomycetes</taxon>
        <taxon>Micrococcales</taxon>
        <taxon>Microbacteriaceae</taxon>
        <taxon>Gulosibacter</taxon>
    </lineage>
</organism>
<feature type="domain" description="Htaa" evidence="2">
    <location>
        <begin position="27"/>
        <end position="238"/>
    </location>
</feature>
<dbReference type="InterPro" id="IPR007331">
    <property type="entry name" value="Htaa"/>
</dbReference>
<evidence type="ECO:0000259" key="2">
    <source>
        <dbReference type="Pfam" id="PF04213"/>
    </source>
</evidence>
<reference evidence="3" key="2">
    <citation type="journal article" date="2022" name="Sci. Rep.">
        <title>In silico prediction of the enzymes involved in the degradation of the herbicide molinate by Gulosibacter molinativorax ON4T.</title>
        <authorList>
            <person name="Lopes A.R."/>
            <person name="Bunin E."/>
            <person name="Viana A.T."/>
            <person name="Froufe H."/>
            <person name="Munoz-Merida A."/>
            <person name="Pinho D."/>
            <person name="Figueiredo J."/>
            <person name="Barroso C."/>
            <person name="Vaz-Moreira I."/>
            <person name="Bellanger X."/>
            <person name="Egas C."/>
            <person name="Nunes O.C."/>
        </authorList>
    </citation>
    <scope>NUCLEOTIDE SEQUENCE</scope>
    <source>
        <strain evidence="3">ON4</strain>
    </source>
</reference>
<dbReference type="EMBL" id="PXVD01000002">
    <property type="protein sequence ID" value="MDJ1370045.1"/>
    <property type="molecule type" value="Genomic_DNA"/>
</dbReference>